<dbReference type="CDD" id="cd06260">
    <property type="entry name" value="DUF820-like"/>
    <property type="match status" value="1"/>
</dbReference>
<keyword evidence="2" id="KW-0540">Nuclease</keyword>
<keyword evidence="2" id="KW-0378">Hydrolase</keyword>
<dbReference type="PANTHER" id="PTHR35400">
    <property type="entry name" value="SLR1083 PROTEIN"/>
    <property type="match status" value="1"/>
</dbReference>
<gene>
    <name evidence="2" type="ORF">SAMN05444716_10333</name>
</gene>
<dbReference type="InterPro" id="IPR008538">
    <property type="entry name" value="Uma2"/>
</dbReference>
<feature type="domain" description="Putative restriction endonuclease" evidence="1">
    <location>
        <begin position="23"/>
        <end position="183"/>
    </location>
</feature>
<proteinExistence type="predicted"/>
<organism evidence="2 3">
    <name type="scientific">Streptomyces harbinensis</name>
    <dbReference type="NCBI Taxonomy" id="1176198"/>
    <lineage>
        <taxon>Bacteria</taxon>
        <taxon>Bacillati</taxon>
        <taxon>Actinomycetota</taxon>
        <taxon>Actinomycetes</taxon>
        <taxon>Kitasatosporales</taxon>
        <taxon>Streptomycetaceae</taxon>
        <taxon>Streptomyces</taxon>
    </lineage>
</organism>
<dbReference type="EMBL" id="FPAB01000003">
    <property type="protein sequence ID" value="SFS63246.1"/>
    <property type="molecule type" value="Genomic_DNA"/>
</dbReference>
<dbReference type="STRING" id="1176198.SAMN05444716_10333"/>
<evidence type="ECO:0000313" key="2">
    <source>
        <dbReference type="EMBL" id="SFS63246.1"/>
    </source>
</evidence>
<dbReference type="Gene3D" id="3.90.1570.10">
    <property type="entry name" value="tt1808, chain A"/>
    <property type="match status" value="1"/>
</dbReference>
<dbReference type="InterPro" id="IPR011335">
    <property type="entry name" value="Restrct_endonuc-II-like"/>
</dbReference>
<dbReference type="SUPFAM" id="SSF52980">
    <property type="entry name" value="Restriction endonuclease-like"/>
    <property type="match status" value="1"/>
</dbReference>
<dbReference type="PANTHER" id="PTHR35400:SF3">
    <property type="entry name" value="SLL1072 PROTEIN"/>
    <property type="match status" value="1"/>
</dbReference>
<dbReference type="GO" id="GO:0004519">
    <property type="term" value="F:endonuclease activity"/>
    <property type="evidence" value="ECO:0007669"/>
    <property type="project" value="UniProtKB-KW"/>
</dbReference>
<sequence>MTMVIERPMAIPSPALFEELCQTLEEMEVPEGYRAEITGGKIIMSPWSQGYYLDIMDSLADQLRPHLPAGHRVSVAPCLYIFPELSRAFGPDLHVADAQATRIRSPRLPGHALSLVAELTSASTADVDRYDKVECYGVAGVPVYLLVDMQKGSLTVYTAPSAQGYQQQNTVLFGPTVALPAPFDCAIDTADWEK</sequence>
<reference evidence="3" key="1">
    <citation type="submission" date="2016-10" db="EMBL/GenBank/DDBJ databases">
        <authorList>
            <person name="Varghese N."/>
            <person name="Submissions S."/>
        </authorList>
    </citation>
    <scope>NUCLEOTIDE SEQUENCE [LARGE SCALE GENOMIC DNA]</scope>
    <source>
        <strain evidence="3">CGMCC 4.7047</strain>
    </source>
</reference>
<accession>A0A1I6RF18</accession>
<dbReference type="InterPro" id="IPR012296">
    <property type="entry name" value="Nuclease_put_TT1808"/>
</dbReference>
<dbReference type="AlphaFoldDB" id="A0A1I6RF18"/>
<dbReference type="RefSeq" id="WP_093842609.1">
    <property type="nucleotide sequence ID" value="NZ_FPAB01000003.1"/>
</dbReference>
<dbReference type="Pfam" id="PF05685">
    <property type="entry name" value="Uma2"/>
    <property type="match status" value="1"/>
</dbReference>
<protein>
    <submittedName>
        <fullName evidence="2">Putative restriction endonuclease</fullName>
    </submittedName>
</protein>
<name>A0A1I6RF18_9ACTN</name>
<dbReference type="Proteomes" id="UP000198873">
    <property type="component" value="Unassembled WGS sequence"/>
</dbReference>
<keyword evidence="2" id="KW-0255">Endonuclease</keyword>
<evidence type="ECO:0000259" key="1">
    <source>
        <dbReference type="Pfam" id="PF05685"/>
    </source>
</evidence>
<evidence type="ECO:0000313" key="3">
    <source>
        <dbReference type="Proteomes" id="UP000198873"/>
    </source>
</evidence>
<keyword evidence="3" id="KW-1185">Reference proteome</keyword>